<evidence type="ECO:0000313" key="3">
    <source>
        <dbReference type="EMBL" id="AFZ20340.1"/>
    </source>
</evidence>
<dbReference type="HOGENOM" id="CLU_086007_1_0_3"/>
<proteinExistence type="predicted"/>
<keyword evidence="1" id="KW-0175">Coiled coil</keyword>
<feature type="transmembrane region" description="Helical" evidence="2">
    <location>
        <begin position="31"/>
        <end position="49"/>
    </location>
</feature>
<organism evidence="3 4">
    <name type="scientific">Allocoleopsis franciscana PCC 7113</name>
    <dbReference type="NCBI Taxonomy" id="1173027"/>
    <lineage>
        <taxon>Bacteria</taxon>
        <taxon>Bacillati</taxon>
        <taxon>Cyanobacteriota</taxon>
        <taxon>Cyanophyceae</taxon>
        <taxon>Coleofasciculales</taxon>
        <taxon>Coleofasciculaceae</taxon>
        <taxon>Allocoleopsis</taxon>
        <taxon>Allocoleopsis franciscana</taxon>
    </lineage>
</organism>
<keyword evidence="2" id="KW-1133">Transmembrane helix</keyword>
<name>K9WIV0_9CYAN</name>
<dbReference type="AlphaFoldDB" id="K9WIV0"/>
<gene>
    <name evidence="3" type="ORF">Mic7113_4667</name>
</gene>
<dbReference type="EMBL" id="CP003630">
    <property type="protein sequence ID" value="AFZ20340.1"/>
    <property type="molecule type" value="Genomic_DNA"/>
</dbReference>
<dbReference type="eggNOG" id="COG3167">
    <property type="taxonomic scope" value="Bacteria"/>
</dbReference>
<sequence length="264" mass="29013">MTYADEEFLPEGQVETPNYPTAFGITFTPKIGGIIFAVLGLLGAAYLFVNVVQPEWARNQTLQEEKAKIQDDIKRLEETKKKIALKKQELEAAKVQNKQVLSLFANEKTLDTLLLNLNSSIKERAGALQIYNPGENPPPTDGVIKDGSLGAEVNDKLKRKTINIELVGSFDQIQSIMRSLERLQTLLLVKDFKLETSDEPILVLVDPSGKSVPGVRKKDTPGEAGVVANAKPNLKATFKLEVLMPVQPEEPNAALTKLGQKPTP</sequence>
<keyword evidence="2" id="KW-0472">Membrane</keyword>
<evidence type="ECO:0000256" key="1">
    <source>
        <dbReference type="SAM" id="Coils"/>
    </source>
</evidence>
<reference evidence="3 4" key="1">
    <citation type="submission" date="2012-06" db="EMBL/GenBank/DDBJ databases">
        <title>Finished chromosome of genome of Microcoleus sp. PCC 7113.</title>
        <authorList>
            <consortium name="US DOE Joint Genome Institute"/>
            <person name="Gugger M."/>
            <person name="Coursin T."/>
            <person name="Rippka R."/>
            <person name="Tandeau De Marsac N."/>
            <person name="Huntemann M."/>
            <person name="Wei C.-L."/>
            <person name="Han J."/>
            <person name="Detter J.C."/>
            <person name="Han C."/>
            <person name="Tapia R."/>
            <person name="Chen A."/>
            <person name="Kyrpides N."/>
            <person name="Mavromatis K."/>
            <person name="Markowitz V."/>
            <person name="Szeto E."/>
            <person name="Ivanova N."/>
            <person name="Pagani I."/>
            <person name="Pati A."/>
            <person name="Goodwin L."/>
            <person name="Nordberg H.P."/>
            <person name="Cantor M.N."/>
            <person name="Hua S.X."/>
            <person name="Woyke T."/>
            <person name="Kerfeld C.A."/>
        </authorList>
    </citation>
    <scope>NUCLEOTIDE SEQUENCE [LARGE SCALE GENOMIC DNA]</scope>
    <source>
        <strain evidence="3 4">PCC 7113</strain>
    </source>
</reference>
<dbReference type="STRING" id="1173027.Mic7113_4667"/>
<keyword evidence="4" id="KW-1185">Reference proteome</keyword>
<feature type="coiled-coil region" evidence="1">
    <location>
        <begin position="59"/>
        <end position="96"/>
    </location>
</feature>
<dbReference type="PATRIC" id="fig|1173027.3.peg.5166"/>
<dbReference type="KEGG" id="mic:Mic7113_4667"/>
<dbReference type="OrthoDB" id="483469at2"/>
<evidence type="ECO:0008006" key="5">
    <source>
        <dbReference type="Google" id="ProtNLM"/>
    </source>
</evidence>
<accession>K9WIV0</accession>
<evidence type="ECO:0000313" key="4">
    <source>
        <dbReference type="Proteomes" id="UP000010471"/>
    </source>
</evidence>
<evidence type="ECO:0000256" key="2">
    <source>
        <dbReference type="SAM" id="Phobius"/>
    </source>
</evidence>
<keyword evidence="2" id="KW-0812">Transmembrane</keyword>
<protein>
    <recommendedName>
        <fullName evidence="5">Type IV pilus assembly protein PilO</fullName>
    </recommendedName>
</protein>
<dbReference type="Proteomes" id="UP000010471">
    <property type="component" value="Chromosome"/>
</dbReference>
<dbReference type="RefSeq" id="WP_015184475.1">
    <property type="nucleotide sequence ID" value="NC_019738.1"/>
</dbReference>